<keyword evidence="2" id="KW-0521">NADP</keyword>
<comment type="caution">
    <text evidence="5">The sequence shown here is derived from an EMBL/GenBank/DDBJ whole genome shotgun (WGS) entry which is preliminary data.</text>
</comment>
<organism evidence="5 6">
    <name type="scientific">Polyplosphaeria fusca</name>
    <dbReference type="NCBI Taxonomy" id="682080"/>
    <lineage>
        <taxon>Eukaryota</taxon>
        <taxon>Fungi</taxon>
        <taxon>Dikarya</taxon>
        <taxon>Ascomycota</taxon>
        <taxon>Pezizomycotina</taxon>
        <taxon>Dothideomycetes</taxon>
        <taxon>Pleosporomycetidae</taxon>
        <taxon>Pleosporales</taxon>
        <taxon>Tetraplosphaeriaceae</taxon>
        <taxon>Polyplosphaeria</taxon>
    </lineage>
</organism>
<dbReference type="InterPro" id="IPR002347">
    <property type="entry name" value="SDR_fam"/>
</dbReference>
<gene>
    <name evidence="5" type="ORF">EJ04DRAFT_491457</name>
</gene>
<evidence type="ECO:0000256" key="1">
    <source>
        <dbReference type="ARBA" id="ARBA00006484"/>
    </source>
</evidence>
<comment type="similarity">
    <text evidence="1 4">Belongs to the short-chain dehydrogenases/reductases (SDR) family.</text>
</comment>
<dbReference type="InterPro" id="IPR020904">
    <property type="entry name" value="Sc_DH/Rdtase_CS"/>
</dbReference>
<protein>
    <submittedName>
        <fullName evidence="5">NAD(P)-binding protein</fullName>
    </submittedName>
</protein>
<dbReference type="PANTHER" id="PTHR44229">
    <property type="entry name" value="15-HYDROXYPROSTAGLANDIN DEHYDROGENASE [NAD(+)]"/>
    <property type="match status" value="1"/>
</dbReference>
<dbReference type="AlphaFoldDB" id="A0A9P4V0R3"/>
<dbReference type="OrthoDB" id="37659at2759"/>
<dbReference type="SUPFAM" id="SSF51735">
    <property type="entry name" value="NAD(P)-binding Rossmann-fold domains"/>
    <property type="match status" value="1"/>
</dbReference>
<evidence type="ECO:0000256" key="4">
    <source>
        <dbReference type="RuleBase" id="RU000363"/>
    </source>
</evidence>
<keyword evidence="6" id="KW-1185">Reference proteome</keyword>
<dbReference type="EMBL" id="ML996134">
    <property type="protein sequence ID" value="KAF2735582.1"/>
    <property type="molecule type" value="Genomic_DNA"/>
</dbReference>
<dbReference type="PANTHER" id="PTHR44229:SF4">
    <property type="entry name" value="15-HYDROXYPROSTAGLANDIN DEHYDROGENASE [NAD(+)]"/>
    <property type="match status" value="1"/>
</dbReference>
<reference evidence="5" key="1">
    <citation type="journal article" date="2020" name="Stud. Mycol.">
        <title>101 Dothideomycetes genomes: a test case for predicting lifestyles and emergence of pathogens.</title>
        <authorList>
            <person name="Haridas S."/>
            <person name="Albert R."/>
            <person name="Binder M."/>
            <person name="Bloem J."/>
            <person name="Labutti K."/>
            <person name="Salamov A."/>
            <person name="Andreopoulos B."/>
            <person name="Baker S."/>
            <person name="Barry K."/>
            <person name="Bills G."/>
            <person name="Bluhm B."/>
            <person name="Cannon C."/>
            <person name="Castanera R."/>
            <person name="Culley D."/>
            <person name="Daum C."/>
            <person name="Ezra D."/>
            <person name="Gonzalez J."/>
            <person name="Henrissat B."/>
            <person name="Kuo A."/>
            <person name="Liang C."/>
            <person name="Lipzen A."/>
            <person name="Lutzoni F."/>
            <person name="Magnuson J."/>
            <person name="Mondo S."/>
            <person name="Nolan M."/>
            <person name="Ohm R."/>
            <person name="Pangilinan J."/>
            <person name="Park H.-J."/>
            <person name="Ramirez L."/>
            <person name="Alfaro M."/>
            <person name="Sun H."/>
            <person name="Tritt A."/>
            <person name="Yoshinaga Y."/>
            <person name="Zwiers L.-H."/>
            <person name="Turgeon B."/>
            <person name="Goodwin S."/>
            <person name="Spatafora J."/>
            <person name="Crous P."/>
            <person name="Grigoriev I."/>
        </authorList>
    </citation>
    <scope>NUCLEOTIDE SEQUENCE</scope>
    <source>
        <strain evidence="5">CBS 125425</strain>
    </source>
</reference>
<proteinExistence type="inferred from homology"/>
<sequence>MPPNTPSPTPVALITGGASGIGLHIAEHLVQRGWNVTIVDYDDVGGKKAAERLGSQTFFAQADVSDYDQQAAAFAKTWERWARLDFVVANAGVADTTNFYTQEAEPREDGAPPPRPNTAVLDIGLMGVVYSAYLGLHYFRRNKEEGKIRGGKIVATASMCGLYAAAGMPGYTAAKHGVVGLTRALGGWFGGKGKGRGEGVTVNCICPGLVDTSLTAGTLVEVADERHVTPMSTIVRAVEGFLEDGEKNGLVAECSVGNIHYREQMEYGDEEARWLMTADWEEMLRAKMAGDGEVEANSSAET</sequence>
<dbReference type="Gene3D" id="3.40.50.720">
    <property type="entry name" value="NAD(P)-binding Rossmann-like Domain"/>
    <property type="match status" value="1"/>
</dbReference>
<dbReference type="InterPro" id="IPR036291">
    <property type="entry name" value="NAD(P)-bd_dom_sf"/>
</dbReference>
<dbReference type="PRINTS" id="PR00080">
    <property type="entry name" value="SDRFAMILY"/>
</dbReference>
<dbReference type="GO" id="GO:0016616">
    <property type="term" value="F:oxidoreductase activity, acting on the CH-OH group of donors, NAD or NADP as acceptor"/>
    <property type="evidence" value="ECO:0007669"/>
    <property type="project" value="TreeGrafter"/>
</dbReference>
<accession>A0A9P4V0R3</accession>
<evidence type="ECO:0000313" key="5">
    <source>
        <dbReference type="EMBL" id="KAF2735582.1"/>
    </source>
</evidence>
<evidence type="ECO:0000256" key="3">
    <source>
        <dbReference type="ARBA" id="ARBA00023002"/>
    </source>
</evidence>
<evidence type="ECO:0000313" key="6">
    <source>
        <dbReference type="Proteomes" id="UP000799444"/>
    </source>
</evidence>
<name>A0A9P4V0R3_9PLEO</name>
<dbReference type="Pfam" id="PF00106">
    <property type="entry name" value="adh_short"/>
    <property type="match status" value="1"/>
</dbReference>
<dbReference type="Proteomes" id="UP000799444">
    <property type="component" value="Unassembled WGS sequence"/>
</dbReference>
<evidence type="ECO:0000256" key="2">
    <source>
        <dbReference type="ARBA" id="ARBA00022857"/>
    </source>
</evidence>
<keyword evidence="3" id="KW-0560">Oxidoreductase</keyword>
<dbReference type="GO" id="GO:0005737">
    <property type="term" value="C:cytoplasm"/>
    <property type="evidence" value="ECO:0007669"/>
    <property type="project" value="TreeGrafter"/>
</dbReference>
<dbReference type="PRINTS" id="PR00081">
    <property type="entry name" value="GDHRDH"/>
</dbReference>
<dbReference type="PROSITE" id="PS00061">
    <property type="entry name" value="ADH_SHORT"/>
    <property type="match status" value="1"/>
</dbReference>